<feature type="signal peptide" evidence="1">
    <location>
        <begin position="1"/>
        <end position="33"/>
    </location>
</feature>
<evidence type="ECO:0000313" key="2">
    <source>
        <dbReference type="EMBL" id="RDV04833.1"/>
    </source>
</evidence>
<reference evidence="3" key="1">
    <citation type="submission" date="2018-08" db="EMBL/GenBank/DDBJ databases">
        <authorList>
            <person name="Kim S.-J."/>
            <person name="Jung G.-Y."/>
        </authorList>
    </citation>
    <scope>NUCLEOTIDE SEQUENCE [LARGE SCALE GENOMIC DNA]</scope>
    <source>
        <strain evidence="3">GY_H</strain>
    </source>
</reference>
<evidence type="ECO:0000313" key="3">
    <source>
        <dbReference type="Proteomes" id="UP000263993"/>
    </source>
</evidence>
<comment type="caution">
    <text evidence="2">The sequence shown here is derived from an EMBL/GenBank/DDBJ whole genome shotgun (WGS) entry which is preliminary data.</text>
</comment>
<organism evidence="2 3">
    <name type="scientific">Undibacter mobilis</name>
    <dbReference type="NCBI Taxonomy" id="2292256"/>
    <lineage>
        <taxon>Bacteria</taxon>
        <taxon>Pseudomonadati</taxon>
        <taxon>Pseudomonadota</taxon>
        <taxon>Alphaproteobacteria</taxon>
        <taxon>Hyphomicrobiales</taxon>
        <taxon>Nitrobacteraceae</taxon>
        <taxon>Undibacter</taxon>
    </lineage>
</organism>
<name>A0A371BBP3_9BRAD</name>
<accession>A0A371BBP3</accession>
<dbReference type="EMBL" id="QRGO01000001">
    <property type="protein sequence ID" value="RDV04833.1"/>
    <property type="molecule type" value="Genomic_DNA"/>
</dbReference>
<dbReference type="AlphaFoldDB" id="A0A371BBP3"/>
<dbReference type="Proteomes" id="UP000263993">
    <property type="component" value="Unassembled WGS sequence"/>
</dbReference>
<protein>
    <submittedName>
        <fullName evidence="2">Uncharacterized protein</fullName>
    </submittedName>
</protein>
<evidence type="ECO:0000256" key="1">
    <source>
        <dbReference type="SAM" id="SignalP"/>
    </source>
</evidence>
<keyword evidence="1" id="KW-0732">Signal</keyword>
<sequence>MPLYPTGLMPARLRSRPLLLAFVLVASITAARADTAPLSAADRAWIAACADGLRNERGSAESKQRYCACMHEQFDENEPVTQTEMERMYPPLHRACQVEAGRGR</sequence>
<gene>
    <name evidence="2" type="ORF">DXH78_09825</name>
</gene>
<dbReference type="OrthoDB" id="8455626at2"/>
<feature type="chain" id="PRO_5016580589" evidence="1">
    <location>
        <begin position="34"/>
        <end position="104"/>
    </location>
</feature>
<proteinExistence type="predicted"/>
<keyword evidence="3" id="KW-1185">Reference proteome</keyword>